<dbReference type="Proteomes" id="UP000475117">
    <property type="component" value="Chromosome"/>
</dbReference>
<name>A0A6B3L2Q1_9BACT</name>
<proteinExistence type="predicted"/>
<evidence type="ECO:0000313" key="2">
    <source>
        <dbReference type="Proteomes" id="UP000475117"/>
    </source>
</evidence>
<organism evidence="1 2">
    <name type="scientific">Sulfuriroseicoccus oceanibius</name>
    <dbReference type="NCBI Taxonomy" id="2707525"/>
    <lineage>
        <taxon>Bacteria</taxon>
        <taxon>Pseudomonadati</taxon>
        <taxon>Verrucomicrobiota</taxon>
        <taxon>Verrucomicrobiia</taxon>
        <taxon>Verrucomicrobiales</taxon>
        <taxon>Verrucomicrobiaceae</taxon>
        <taxon>Sulfuriroseicoccus</taxon>
    </lineage>
</organism>
<evidence type="ECO:0000313" key="1">
    <source>
        <dbReference type="EMBL" id="QQL44481.1"/>
    </source>
</evidence>
<protein>
    <submittedName>
        <fullName evidence="1">Uncharacterized protein</fullName>
    </submittedName>
</protein>
<sequence>MNQLHHPETLSAVKAYRQACMVANSSSRASNPDWYKPAHQVGLQWHIRTTGSPRLASAVYSESDQAWSDGPNLNLPQLRSMDALEAAIDEILKRHPKAKSLGIVLHIADEFATTEIFEDFSDWNQLDALSEQLSTNPHSLIGDEGMATEDTSWRIIPTPGAITPPICTTVAISHRYQEVLANLRALGEKRNFPIVTEGVSAPLAFLALLPAFLDFENEAPKLVVLHYHKFSALSIFSPNGELIKVRALPHRGRPHPPNLSDTLTAAVHANELQKPQIILVPMTSTDIEPLVTQLHATLHLDDDPVIDVIKPGVEPVTQCAGSRPEMLMALPDYTASEHSNTFKMLGGQGWAFQDFLAPPADESAAIPSWKEMQLLKLSKLAKPVFALVAIGALGLTMTGVISAISNESWQYDETTTSMLNGEINLLQQKQKAHAHWENILADRTSAWTTLELIARIFPKDSGVLVENVEYSARVEQAKKGNTLPFARSWTITGAATDVGEEHLTSLNSRDGISAVFTEITDATGIQSFDPSSDTRQLLINVTLGNNPQYNRSARVTRPLDLENCPTRFTMKIDLQYSAKDDLALTRGKQPK</sequence>
<keyword evidence="2" id="KW-1185">Reference proteome</keyword>
<accession>A0A6B3L2Q1</accession>
<dbReference type="KEGG" id="soa:G3M56_011405"/>
<dbReference type="EMBL" id="CP066776">
    <property type="protein sequence ID" value="QQL44481.1"/>
    <property type="molecule type" value="Genomic_DNA"/>
</dbReference>
<dbReference type="AlphaFoldDB" id="A0A6B3L2Q1"/>
<dbReference type="RefSeq" id="WP_164363618.1">
    <property type="nucleotide sequence ID" value="NZ_CP066776.1"/>
</dbReference>
<gene>
    <name evidence="1" type="ORF">G3M56_011405</name>
</gene>
<reference evidence="1 2" key="1">
    <citation type="submission" date="2020-12" db="EMBL/GenBank/DDBJ databases">
        <title>Sulforoseuscoccus oceanibium gen. nov., sp. nov., a representative of the phylum Verrucomicrobia with special cytoplasmic membrane, and proposal of Sulforoseuscoccusaceae fam. nov.</title>
        <authorList>
            <person name="Xi F."/>
        </authorList>
    </citation>
    <scope>NUCLEOTIDE SEQUENCE [LARGE SCALE GENOMIC DNA]</scope>
    <source>
        <strain evidence="1 2">T37</strain>
    </source>
</reference>